<feature type="domain" description="BAAT/Acyl-CoA thioester hydrolase C-terminal" evidence="1">
    <location>
        <begin position="109"/>
        <end position="274"/>
    </location>
</feature>
<dbReference type="GO" id="GO:0006637">
    <property type="term" value="P:acyl-CoA metabolic process"/>
    <property type="evidence" value="ECO:0007669"/>
    <property type="project" value="TreeGrafter"/>
</dbReference>
<evidence type="ECO:0000313" key="2">
    <source>
        <dbReference type="Ensembl" id="ENSONIP00000037510.1"/>
    </source>
</evidence>
<dbReference type="GO" id="GO:0047617">
    <property type="term" value="F:fatty acyl-CoA hydrolase activity"/>
    <property type="evidence" value="ECO:0007669"/>
    <property type="project" value="TreeGrafter"/>
</dbReference>
<dbReference type="AlphaFoldDB" id="A0A669BSG2"/>
<evidence type="ECO:0000313" key="3">
    <source>
        <dbReference type="Proteomes" id="UP000005207"/>
    </source>
</evidence>
<organism evidence="2 3">
    <name type="scientific">Oreochromis niloticus</name>
    <name type="common">Nile tilapia</name>
    <name type="synonym">Tilapia nilotica</name>
    <dbReference type="NCBI Taxonomy" id="8128"/>
    <lineage>
        <taxon>Eukaryota</taxon>
        <taxon>Metazoa</taxon>
        <taxon>Chordata</taxon>
        <taxon>Craniata</taxon>
        <taxon>Vertebrata</taxon>
        <taxon>Euteleostomi</taxon>
        <taxon>Actinopterygii</taxon>
        <taxon>Neopterygii</taxon>
        <taxon>Teleostei</taxon>
        <taxon>Neoteleostei</taxon>
        <taxon>Acanthomorphata</taxon>
        <taxon>Ovalentaria</taxon>
        <taxon>Cichlomorphae</taxon>
        <taxon>Cichliformes</taxon>
        <taxon>Cichlidae</taxon>
        <taxon>African cichlids</taxon>
        <taxon>Pseudocrenilabrinae</taxon>
        <taxon>Oreochromini</taxon>
        <taxon>Oreochromis</taxon>
    </lineage>
</organism>
<dbReference type="GeneTree" id="ENSGT01010000222336"/>
<dbReference type="Ensembl" id="ENSONIT00000058640.1">
    <property type="protein sequence ID" value="ENSONIP00000037510.1"/>
    <property type="gene ID" value="ENSONIG00000029366.1"/>
</dbReference>
<reference evidence="3" key="1">
    <citation type="submission" date="2012-01" db="EMBL/GenBank/DDBJ databases">
        <title>The Genome Sequence of Oreochromis niloticus (Nile Tilapia).</title>
        <authorList>
            <consortium name="Broad Institute Genome Assembly Team"/>
            <consortium name="Broad Institute Sequencing Platform"/>
            <person name="Di Palma F."/>
            <person name="Johnson J."/>
            <person name="Lander E.S."/>
            <person name="Lindblad-Toh K."/>
        </authorList>
    </citation>
    <scope>NUCLEOTIDE SEQUENCE [LARGE SCALE GENOMIC DNA]</scope>
</reference>
<name>A0A669BSG2_ORENI</name>
<protein>
    <recommendedName>
        <fullName evidence="1">BAAT/Acyl-CoA thioester hydrolase C-terminal domain-containing protein</fullName>
    </recommendedName>
</protein>
<reference evidence="2" key="3">
    <citation type="submission" date="2025-09" db="UniProtKB">
        <authorList>
            <consortium name="Ensembl"/>
        </authorList>
    </citation>
    <scope>IDENTIFICATION</scope>
</reference>
<proteinExistence type="predicted"/>
<keyword evidence="3" id="KW-1185">Reference proteome</keyword>
<dbReference type="InterPro" id="IPR029058">
    <property type="entry name" value="AB_hydrolase_fold"/>
</dbReference>
<sequence length="275" mass="30385">MVNISLLEGHTSPSEGQRTELAAVTTERWYMAPGVRRIEIRQNKIIGTLFLPPGPGPFPAMLDLWGEGGGLLEYRSALFASRGFASLSVAYMGHKDLPGPPHIMSVGDSYFKPSCLICINGPVGSPLLDEDGKSKKSESDQKYWEVDDRGYASFKTVTLPDNLPPESKQKVENITCPLMYIVGEDDLCAASTENADLIEEALRSAGKSHQFTRLSYPGAGHLIEPPYTPCSRASLWKTKPEKLFTLWGGHPAPHAAAQEDAWKRILEFMETHLRR</sequence>
<dbReference type="SUPFAM" id="SSF53474">
    <property type="entry name" value="alpha/beta-Hydrolases"/>
    <property type="match status" value="1"/>
</dbReference>
<evidence type="ECO:0000259" key="1">
    <source>
        <dbReference type="Pfam" id="PF08840"/>
    </source>
</evidence>
<dbReference type="PANTHER" id="PTHR10824:SF36">
    <property type="entry name" value="ACYL-COA THIOESTERASE 17-RELATED"/>
    <property type="match status" value="1"/>
</dbReference>
<accession>A0A669BSG2</accession>
<dbReference type="InterPro" id="IPR014940">
    <property type="entry name" value="BAAT_C"/>
</dbReference>
<dbReference type="PANTHER" id="PTHR10824">
    <property type="entry name" value="ACYL-COENZYME A THIOESTERASE-RELATED"/>
    <property type="match status" value="1"/>
</dbReference>
<dbReference type="GO" id="GO:0006631">
    <property type="term" value="P:fatty acid metabolic process"/>
    <property type="evidence" value="ECO:0007669"/>
    <property type="project" value="TreeGrafter"/>
</dbReference>
<dbReference type="Proteomes" id="UP000005207">
    <property type="component" value="Linkage group LG5"/>
</dbReference>
<gene>
    <name evidence="2" type="primary">LOC109202200</name>
</gene>
<reference evidence="2" key="2">
    <citation type="submission" date="2025-08" db="UniProtKB">
        <authorList>
            <consortium name="Ensembl"/>
        </authorList>
    </citation>
    <scope>IDENTIFICATION</scope>
</reference>
<dbReference type="Pfam" id="PF08840">
    <property type="entry name" value="BAAT_C"/>
    <property type="match status" value="1"/>
</dbReference>
<dbReference type="Gene3D" id="3.40.50.1820">
    <property type="entry name" value="alpha/beta hydrolase"/>
    <property type="match status" value="2"/>
</dbReference>